<dbReference type="AlphaFoldDB" id="A0A6I4I2A6"/>
<proteinExistence type="predicted"/>
<dbReference type="Proteomes" id="UP000429232">
    <property type="component" value="Chromosome"/>
</dbReference>
<dbReference type="RefSeq" id="WP_157524531.1">
    <property type="nucleotide sequence ID" value="NZ_CP066775.1"/>
</dbReference>
<dbReference type="KEGG" id="mgik:GO620_014760"/>
<evidence type="ECO:0000313" key="2">
    <source>
        <dbReference type="Proteomes" id="UP000429232"/>
    </source>
</evidence>
<evidence type="ECO:0000313" key="1">
    <source>
        <dbReference type="EMBL" id="QQL49416.1"/>
    </source>
</evidence>
<gene>
    <name evidence="1" type="ORF">GO620_014760</name>
</gene>
<protein>
    <submittedName>
        <fullName evidence="1">Uncharacterized protein</fullName>
    </submittedName>
</protein>
<sequence length="65" mass="7306">MTTEDKKNYNTICYLVAMICGVFVGAIIDKGFIWLPVGAVFGLGFTYIWLSTRAKSSFDDVEQNF</sequence>
<name>A0A6I4I2A6_9SPHI</name>
<organism evidence="1 2">
    <name type="scientific">Mucilaginibacter ginkgonis</name>
    <dbReference type="NCBI Taxonomy" id="2682091"/>
    <lineage>
        <taxon>Bacteria</taxon>
        <taxon>Pseudomonadati</taxon>
        <taxon>Bacteroidota</taxon>
        <taxon>Sphingobacteriia</taxon>
        <taxon>Sphingobacteriales</taxon>
        <taxon>Sphingobacteriaceae</taxon>
        <taxon>Mucilaginibacter</taxon>
    </lineage>
</organism>
<accession>A0A6I4I2A6</accession>
<reference evidence="1 2" key="1">
    <citation type="submission" date="2020-12" db="EMBL/GenBank/DDBJ databases">
        <title>HMF7856_wgs.fasta genome submission.</title>
        <authorList>
            <person name="Kang H."/>
            <person name="Kim H."/>
            <person name="Joh K."/>
        </authorList>
    </citation>
    <scope>NUCLEOTIDE SEQUENCE [LARGE SCALE GENOMIC DNA]</scope>
    <source>
        <strain evidence="1 2">HMF7856</strain>
    </source>
</reference>
<keyword evidence="2" id="KW-1185">Reference proteome</keyword>
<dbReference type="EMBL" id="CP066775">
    <property type="protein sequence ID" value="QQL49416.1"/>
    <property type="molecule type" value="Genomic_DNA"/>
</dbReference>